<dbReference type="InterPro" id="IPR037359">
    <property type="entry name" value="NST/OST"/>
</dbReference>
<name>D5VQP1_METIM</name>
<sequence length="305" mass="36245">MNLKNKKVKVPNLFIIGAAKSGTTSFCNWIKKSDKFYFPKGLKEPLYFSNAPNKNVKTLEEYISLYKNSKDYQILVDASVIYFHSPKYTIPKLKEFYGKKFQELKFIVILRDPIKRAISEYLMAVREGWETREFNDVINSFLKGNDEYYFKNSLYWRQYLEWIKEVNPSNIKIIIFEELIENKNVIIKELEEFLNISLSELYNEEIPKINSGGLFKNEFCKILYHILYNKKLISIVKKSLPEPFLYKGDLLIKRYILKKPDYNSIINKDNLEKLRKILGEDAKKLGEELSILNKIVKYWNFTLNK</sequence>
<evidence type="ECO:0000259" key="3">
    <source>
        <dbReference type="Pfam" id="PF00685"/>
    </source>
</evidence>
<organism evidence="4 5">
    <name type="scientific">Methanocaldococcus infernus (strain DSM 11812 / JCM 15783 / ME)</name>
    <dbReference type="NCBI Taxonomy" id="573063"/>
    <lineage>
        <taxon>Archaea</taxon>
        <taxon>Methanobacteriati</taxon>
        <taxon>Methanobacteriota</taxon>
        <taxon>Methanomada group</taxon>
        <taxon>Methanococci</taxon>
        <taxon>Methanococcales</taxon>
        <taxon>Methanocaldococcaceae</taxon>
        <taxon>Methanocaldococcus</taxon>
    </lineage>
</organism>
<dbReference type="HOGENOM" id="CLU_017703_1_1_2"/>
<dbReference type="AlphaFoldDB" id="D5VQP1"/>
<dbReference type="InterPro" id="IPR027417">
    <property type="entry name" value="P-loop_NTPase"/>
</dbReference>
<evidence type="ECO:0000313" key="5">
    <source>
        <dbReference type="Proteomes" id="UP000002061"/>
    </source>
</evidence>
<dbReference type="PANTHER" id="PTHR10605">
    <property type="entry name" value="HEPARAN SULFATE SULFOTRANSFERASE"/>
    <property type="match status" value="1"/>
</dbReference>
<dbReference type="GeneID" id="9131223"/>
<accession>D5VQP1</accession>
<evidence type="ECO:0000313" key="4">
    <source>
        <dbReference type="EMBL" id="ADG12894.1"/>
    </source>
</evidence>
<dbReference type="eggNOG" id="arCOG09746">
    <property type="taxonomic scope" value="Archaea"/>
</dbReference>
<protein>
    <recommendedName>
        <fullName evidence="3">Sulfotransferase domain-containing protein</fullName>
    </recommendedName>
</protein>
<reference evidence="4" key="1">
    <citation type="submission" date="2010-04" db="EMBL/GenBank/DDBJ databases">
        <title>Complete sequence of Methanocaldococcus infernus ME.</title>
        <authorList>
            <consortium name="US DOE Joint Genome Institute"/>
            <person name="Lucas S."/>
            <person name="Copeland A."/>
            <person name="Lapidus A."/>
            <person name="Cheng J.-F."/>
            <person name="Bruce D."/>
            <person name="Goodwin L."/>
            <person name="Pitluck S."/>
            <person name="Munk A.C."/>
            <person name="Detter J.C."/>
            <person name="Han C."/>
            <person name="Tapia R."/>
            <person name="Land M."/>
            <person name="Hauser L."/>
            <person name="Kyrpides N."/>
            <person name="Mikhailova N."/>
            <person name="Sieprawska-Lupa M."/>
            <person name="Whitman W.B."/>
            <person name="Woyke T."/>
        </authorList>
    </citation>
    <scope>NUCLEOTIDE SEQUENCE [LARGE SCALE GENOMIC DNA]</scope>
    <source>
        <strain evidence="4">ME</strain>
    </source>
</reference>
<dbReference type="PANTHER" id="PTHR10605:SF56">
    <property type="entry name" value="BIFUNCTIONAL HEPARAN SULFATE N-DEACETYLASE_N-SULFOTRANSFERASE"/>
    <property type="match status" value="1"/>
</dbReference>
<evidence type="ECO:0000256" key="1">
    <source>
        <dbReference type="ARBA" id="ARBA00022679"/>
    </source>
</evidence>
<dbReference type="SUPFAM" id="SSF52540">
    <property type="entry name" value="P-loop containing nucleoside triphosphate hydrolases"/>
    <property type="match status" value="1"/>
</dbReference>
<keyword evidence="5" id="KW-1185">Reference proteome</keyword>
<dbReference type="Pfam" id="PF00685">
    <property type="entry name" value="Sulfotransfer_1"/>
    <property type="match status" value="1"/>
</dbReference>
<dbReference type="InterPro" id="IPR000863">
    <property type="entry name" value="Sulfotransferase_dom"/>
</dbReference>
<feature type="domain" description="Sulfotransferase" evidence="3">
    <location>
        <begin position="12"/>
        <end position="208"/>
    </location>
</feature>
<dbReference type="GO" id="GO:0008146">
    <property type="term" value="F:sulfotransferase activity"/>
    <property type="evidence" value="ECO:0007669"/>
    <property type="project" value="InterPro"/>
</dbReference>
<keyword evidence="2" id="KW-0325">Glycoprotein</keyword>
<gene>
    <name evidence="4" type="ordered locus">Metin_0223</name>
</gene>
<dbReference type="Gene3D" id="3.40.50.300">
    <property type="entry name" value="P-loop containing nucleotide triphosphate hydrolases"/>
    <property type="match status" value="1"/>
</dbReference>
<keyword evidence="1" id="KW-0808">Transferase</keyword>
<evidence type="ECO:0000256" key="2">
    <source>
        <dbReference type="ARBA" id="ARBA00023180"/>
    </source>
</evidence>
<dbReference type="KEGG" id="mif:Metin_0223"/>
<proteinExistence type="predicted"/>
<dbReference type="EMBL" id="CP002009">
    <property type="protein sequence ID" value="ADG12894.1"/>
    <property type="molecule type" value="Genomic_DNA"/>
</dbReference>
<dbReference type="Proteomes" id="UP000002061">
    <property type="component" value="Chromosome"/>
</dbReference>
<dbReference type="RefSeq" id="WP_013099640.1">
    <property type="nucleotide sequence ID" value="NC_014122.1"/>
</dbReference>
<dbReference type="STRING" id="573063.Metin_0223"/>